<feature type="domain" description="VWFA" evidence="2">
    <location>
        <begin position="83"/>
        <end position="269"/>
    </location>
</feature>
<feature type="transmembrane region" description="Helical" evidence="1">
    <location>
        <begin position="288"/>
        <end position="307"/>
    </location>
</feature>
<evidence type="ECO:0000313" key="4">
    <source>
        <dbReference type="Proteomes" id="UP000316095"/>
    </source>
</evidence>
<dbReference type="Proteomes" id="UP000316095">
    <property type="component" value="Unassembled WGS sequence"/>
</dbReference>
<comment type="caution">
    <text evidence="3">The sequence shown here is derived from an EMBL/GenBank/DDBJ whole genome shotgun (WGS) entry which is preliminary data.</text>
</comment>
<keyword evidence="1" id="KW-0812">Transmembrane</keyword>
<gene>
    <name evidence="3" type="ORF">Pan54_11900</name>
</gene>
<dbReference type="Gene3D" id="3.40.50.410">
    <property type="entry name" value="von Willebrand factor, type A domain"/>
    <property type="match status" value="1"/>
</dbReference>
<dbReference type="SUPFAM" id="SSF53300">
    <property type="entry name" value="vWA-like"/>
    <property type="match status" value="1"/>
</dbReference>
<dbReference type="CDD" id="cd00198">
    <property type="entry name" value="vWFA"/>
    <property type="match status" value="1"/>
</dbReference>
<sequence>MVIEVITAIVCLLALIAEFWHLRRCQRLAPLAFGYDQQPGHWVKIAPVIRVVSIGFLTWGLSTLLVEKPRAFRPEGEVQPGKEQHLLIVLDVSPSMRLEDAGPTQTQSRKSRARDVMRSLFERIPAEEFLVSVIAVYNGAKPVVVDSKDLDVVDGVLGDLPLYHAFESGQTRLLDGVKEAAVLAKPWNPGSATLLLVTDGDTVPPQGLQPMPVSVGNVIVVGVGDPAQGSFIDGRQSKQDVFTLRQIATRLRGIYHDGNRHHLPSDLVSEISHRGTQNLKEPWTKRDYALLLIGAGGFAFAFLPLFLEYFGRNYYPGVRMNNRENERKSLRGSQTVSKINSAV</sequence>
<dbReference type="EMBL" id="SJPG01000001">
    <property type="protein sequence ID" value="TWT60476.1"/>
    <property type="molecule type" value="Genomic_DNA"/>
</dbReference>
<dbReference type="InterPro" id="IPR036465">
    <property type="entry name" value="vWFA_dom_sf"/>
</dbReference>
<evidence type="ECO:0000313" key="3">
    <source>
        <dbReference type="EMBL" id="TWT60476.1"/>
    </source>
</evidence>
<evidence type="ECO:0000256" key="1">
    <source>
        <dbReference type="SAM" id="Phobius"/>
    </source>
</evidence>
<dbReference type="RefSeq" id="WP_165441600.1">
    <property type="nucleotide sequence ID" value="NZ_SJPG01000001.1"/>
</dbReference>
<keyword evidence="1" id="KW-0472">Membrane</keyword>
<reference evidence="3 4" key="1">
    <citation type="submission" date="2019-02" db="EMBL/GenBank/DDBJ databases">
        <title>Deep-cultivation of Planctomycetes and their phenomic and genomic characterization uncovers novel biology.</title>
        <authorList>
            <person name="Wiegand S."/>
            <person name="Jogler M."/>
            <person name="Boedeker C."/>
            <person name="Pinto D."/>
            <person name="Vollmers J."/>
            <person name="Rivas-Marin E."/>
            <person name="Kohn T."/>
            <person name="Peeters S.H."/>
            <person name="Heuer A."/>
            <person name="Rast P."/>
            <person name="Oberbeckmann S."/>
            <person name="Bunk B."/>
            <person name="Jeske O."/>
            <person name="Meyerdierks A."/>
            <person name="Storesund J.E."/>
            <person name="Kallscheuer N."/>
            <person name="Luecker S."/>
            <person name="Lage O.M."/>
            <person name="Pohl T."/>
            <person name="Merkel B.J."/>
            <person name="Hornburger P."/>
            <person name="Mueller R.-W."/>
            <person name="Bruemmer F."/>
            <person name="Labrenz M."/>
            <person name="Spormann A.M."/>
            <person name="Op Den Camp H."/>
            <person name="Overmann J."/>
            <person name="Amann R."/>
            <person name="Jetten M.S.M."/>
            <person name="Mascher T."/>
            <person name="Medema M.H."/>
            <person name="Devos D.P."/>
            <person name="Kaster A.-K."/>
            <person name="Ovreas L."/>
            <person name="Rohde M."/>
            <person name="Galperin M.Y."/>
            <person name="Jogler C."/>
        </authorList>
    </citation>
    <scope>NUCLEOTIDE SEQUENCE [LARGE SCALE GENOMIC DNA]</scope>
    <source>
        <strain evidence="3 4">Pan54</strain>
    </source>
</reference>
<protein>
    <recommendedName>
        <fullName evidence="2">VWFA domain-containing protein</fullName>
    </recommendedName>
</protein>
<evidence type="ECO:0000259" key="2">
    <source>
        <dbReference type="SMART" id="SM00327"/>
    </source>
</evidence>
<organism evidence="3 4">
    <name type="scientific">Rubinisphaera italica</name>
    <dbReference type="NCBI Taxonomy" id="2527969"/>
    <lineage>
        <taxon>Bacteria</taxon>
        <taxon>Pseudomonadati</taxon>
        <taxon>Planctomycetota</taxon>
        <taxon>Planctomycetia</taxon>
        <taxon>Planctomycetales</taxon>
        <taxon>Planctomycetaceae</taxon>
        <taxon>Rubinisphaera</taxon>
    </lineage>
</organism>
<accession>A0A5C5XBS5</accession>
<dbReference type="SMART" id="SM00327">
    <property type="entry name" value="VWA"/>
    <property type="match status" value="1"/>
</dbReference>
<dbReference type="Pfam" id="PF13519">
    <property type="entry name" value="VWA_2"/>
    <property type="match status" value="1"/>
</dbReference>
<dbReference type="AlphaFoldDB" id="A0A5C5XBS5"/>
<proteinExistence type="predicted"/>
<dbReference type="InterPro" id="IPR002035">
    <property type="entry name" value="VWF_A"/>
</dbReference>
<keyword evidence="4" id="KW-1185">Reference proteome</keyword>
<keyword evidence="1" id="KW-1133">Transmembrane helix</keyword>
<name>A0A5C5XBS5_9PLAN</name>